<name>A0A0R2AKL1_9LACO</name>
<feature type="domain" description="Beta-lactamase-related" evidence="2">
    <location>
        <begin position="10"/>
        <end position="316"/>
    </location>
</feature>
<dbReference type="Proteomes" id="UP000052012">
    <property type="component" value="Unassembled WGS sequence"/>
</dbReference>
<protein>
    <submittedName>
        <fullName evidence="3">Beta-lactamase class C related penicillin binding protein</fullName>
    </submittedName>
</protein>
<gene>
    <name evidence="3" type="ORF">FD06_GL000471</name>
</gene>
<dbReference type="OrthoDB" id="9803467at2"/>
<evidence type="ECO:0000259" key="2">
    <source>
        <dbReference type="Pfam" id="PF00144"/>
    </source>
</evidence>
<dbReference type="STRING" id="1423781.FD06_GL000471"/>
<evidence type="ECO:0000256" key="1">
    <source>
        <dbReference type="ARBA" id="ARBA00022801"/>
    </source>
</evidence>
<dbReference type="InterPro" id="IPR001466">
    <property type="entry name" value="Beta-lactam-related"/>
</dbReference>
<dbReference type="GO" id="GO:0016787">
    <property type="term" value="F:hydrolase activity"/>
    <property type="evidence" value="ECO:0007669"/>
    <property type="project" value="UniProtKB-KW"/>
</dbReference>
<proteinExistence type="predicted"/>
<comment type="caution">
    <text evidence="3">The sequence shown here is derived from an EMBL/GenBank/DDBJ whole genome shotgun (WGS) entry which is preliminary data.</text>
</comment>
<dbReference type="PATRIC" id="fig|1423781.4.peg.484"/>
<dbReference type="RefSeq" id="WP_056966721.1">
    <property type="nucleotide sequence ID" value="NZ_AYYQ01000035.1"/>
</dbReference>
<dbReference type="AlphaFoldDB" id="A0A0R2AKL1"/>
<keyword evidence="1" id="KW-0378">Hydrolase</keyword>
<evidence type="ECO:0000313" key="4">
    <source>
        <dbReference type="Proteomes" id="UP000052012"/>
    </source>
</evidence>
<dbReference type="InterPro" id="IPR012338">
    <property type="entry name" value="Beta-lactam/transpept-like"/>
</dbReference>
<dbReference type="PANTHER" id="PTHR43283:SF11">
    <property type="entry name" value="BETA-LACTAMASE-RELATED DOMAIN-CONTAINING PROTEIN"/>
    <property type="match status" value="1"/>
</dbReference>
<accession>A0A0R2AKL1</accession>
<sequence>MEFTHTLELINKLVENKIVPGVTYAFIDNTQIKSGVLGDKQWVPSPQPLLENQIYDLASLTKVVGTVPAILQLAEQGRLAINDSISLYLPEWKYPLVTIRNLITHTSGIEGYIPHRNELNHDELIDALLNLKVGKDINRKMNYSDTNFIFLGLIAKKITGQSIQTLIKRRVLEPLNMFDSSFNPLEKSQCVPTEVTPDKGLLQGVVDDPKANILQADCGSAGLFSSLDDLIKYVKWLINPQNNGIISPNLVDELFEDQTINGSLGRSFGWAIDKDKHGQTYIWQGGYTGTFIVIKPKLKQALIFLSNRIHPKAPNEKYMTYRAEIIDSFLND</sequence>
<keyword evidence="4" id="KW-1185">Reference proteome</keyword>
<dbReference type="Pfam" id="PF00144">
    <property type="entry name" value="Beta-lactamase"/>
    <property type="match status" value="1"/>
</dbReference>
<dbReference type="SUPFAM" id="SSF56601">
    <property type="entry name" value="beta-lactamase/transpeptidase-like"/>
    <property type="match status" value="1"/>
</dbReference>
<evidence type="ECO:0000313" key="3">
    <source>
        <dbReference type="EMBL" id="KRM67752.1"/>
    </source>
</evidence>
<dbReference type="InterPro" id="IPR050789">
    <property type="entry name" value="Diverse_Enzym_Activities"/>
</dbReference>
<dbReference type="PANTHER" id="PTHR43283">
    <property type="entry name" value="BETA-LACTAMASE-RELATED"/>
    <property type="match status" value="1"/>
</dbReference>
<dbReference type="Gene3D" id="3.40.710.10">
    <property type="entry name" value="DD-peptidase/beta-lactamase superfamily"/>
    <property type="match status" value="1"/>
</dbReference>
<organism evidence="3 4">
    <name type="scientific">Apilactobacillus ozensis DSM 23829 = JCM 17196</name>
    <dbReference type="NCBI Taxonomy" id="1423781"/>
    <lineage>
        <taxon>Bacteria</taxon>
        <taxon>Bacillati</taxon>
        <taxon>Bacillota</taxon>
        <taxon>Bacilli</taxon>
        <taxon>Lactobacillales</taxon>
        <taxon>Lactobacillaceae</taxon>
        <taxon>Apilactobacillus</taxon>
    </lineage>
</organism>
<reference evidence="3 4" key="1">
    <citation type="journal article" date="2015" name="Genome Announc.">
        <title>Expanding the biotechnology potential of lactobacilli through comparative genomics of 213 strains and associated genera.</title>
        <authorList>
            <person name="Sun Z."/>
            <person name="Harris H.M."/>
            <person name="McCann A."/>
            <person name="Guo C."/>
            <person name="Argimon S."/>
            <person name="Zhang W."/>
            <person name="Yang X."/>
            <person name="Jeffery I.B."/>
            <person name="Cooney J.C."/>
            <person name="Kagawa T.F."/>
            <person name="Liu W."/>
            <person name="Song Y."/>
            <person name="Salvetti E."/>
            <person name="Wrobel A."/>
            <person name="Rasinkangas P."/>
            <person name="Parkhill J."/>
            <person name="Rea M.C."/>
            <person name="O'Sullivan O."/>
            <person name="Ritari J."/>
            <person name="Douillard F.P."/>
            <person name="Paul Ross R."/>
            <person name="Yang R."/>
            <person name="Briner A.E."/>
            <person name="Felis G.E."/>
            <person name="de Vos W.M."/>
            <person name="Barrangou R."/>
            <person name="Klaenhammer T.R."/>
            <person name="Caufield P.W."/>
            <person name="Cui Y."/>
            <person name="Zhang H."/>
            <person name="O'Toole P.W."/>
        </authorList>
    </citation>
    <scope>NUCLEOTIDE SEQUENCE [LARGE SCALE GENOMIC DNA]</scope>
    <source>
        <strain evidence="3 4">DSM 23829</strain>
    </source>
</reference>
<dbReference type="EMBL" id="AYYQ01000035">
    <property type="protein sequence ID" value="KRM67752.1"/>
    <property type="molecule type" value="Genomic_DNA"/>
</dbReference>